<name>A0A2R8AXN1_9RHOB</name>
<dbReference type="AlphaFoldDB" id="A0A2R8AXN1"/>
<protein>
    <submittedName>
        <fullName evidence="1">Uncharacterized protein</fullName>
    </submittedName>
</protein>
<evidence type="ECO:0000313" key="2">
    <source>
        <dbReference type="Proteomes" id="UP000244904"/>
    </source>
</evidence>
<accession>A0A2R8AXN1</accession>
<evidence type="ECO:0000313" key="1">
    <source>
        <dbReference type="EMBL" id="SPF80760.1"/>
    </source>
</evidence>
<reference evidence="2" key="1">
    <citation type="submission" date="2018-03" db="EMBL/GenBank/DDBJ databases">
        <authorList>
            <person name="Rodrigo-Torres L."/>
            <person name="Arahal R. D."/>
            <person name="Lucena T."/>
        </authorList>
    </citation>
    <scope>NUCLEOTIDE SEQUENCE [LARGE SCALE GENOMIC DNA]</scope>
    <source>
        <strain evidence="2">CECT 8871</strain>
    </source>
</reference>
<keyword evidence="2" id="KW-1185">Reference proteome</keyword>
<dbReference type="RefSeq" id="WP_181389462.1">
    <property type="nucleotide sequence ID" value="NZ_OMOJ01000005.1"/>
</dbReference>
<dbReference type="EMBL" id="OMOJ01000005">
    <property type="protein sequence ID" value="SPF80760.1"/>
    <property type="molecule type" value="Genomic_DNA"/>
</dbReference>
<gene>
    <name evidence="1" type="ORF">PRI8871_02572</name>
</gene>
<dbReference type="Proteomes" id="UP000244904">
    <property type="component" value="Unassembled WGS sequence"/>
</dbReference>
<organism evidence="1 2">
    <name type="scientific">Pseudoprimorskyibacter insulae</name>
    <dbReference type="NCBI Taxonomy" id="1695997"/>
    <lineage>
        <taxon>Bacteria</taxon>
        <taxon>Pseudomonadati</taxon>
        <taxon>Pseudomonadota</taxon>
        <taxon>Alphaproteobacteria</taxon>
        <taxon>Rhodobacterales</taxon>
        <taxon>Paracoccaceae</taxon>
        <taxon>Pseudoprimorskyibacter</taxon>
    </lineage>
</organism>
<sequence>MTNRIALVLGIAIVAALTVDHMIYGNDHAIFLGKRLFDLIEWLAFWR</sequence>
<proteinExistence type="predicted"/>